<gene>
    <name evidence="15" type="primary">psbU</name>
    <name evidence="15" type="ORF">AK812_SmicGene15098</name>
</gene>
<evidence type="ECO:0000313" key="16">
    <source>
        <dbReference type="Proteomes" id="UP000186817"/>
    </source>
</evidence>
<accession>A0A1Q9E3V8</accession>
<reference evidence="15 16" key="1">
    <citation type="submission" date="2016-02" db="EMBL/GenBank/DDBJ databases">
        <title>Genome analysis of coral dinoflagellate symbionts highlights evolutionary adaptations to a symbiotic lifestyle.</title>
        <authorList>
            <person name="Aranda M."/>
            <person name="Li Y."/>
            <person name="Liew Y.J."/>
            <person name="Baumgarten S."/>
            <person name="Simakov O."/>
            <person name="Wilson M."/>
            <person name="Piel J."/>
            <person name="Ashoor H."/>
            <person name="Bougouffa S."/>
            <person name="Bajic V.B."/>
            <person name="Ryu T."/>
            <person name="Ravasi T."/>
            <person name="Bayer T."/>
            <person name="Micklem G."/>
            <person name="Kim H."/>
            <person name="Bhak J."/>
            <person name="Lajeunesse T.C."/>
            <person name="Voolstra C.R."/>
        </authorList>
    </citation>
    <scope>NUCLEOTIDE SEQUENCE [LARGE SCALE GENOMIC DNA]</scope>
    <source>
        <strain evidence="15 16">CCMP2467</strain>
    </source>
</reference>
<dbReference type="Gene3D" id="3.40.50.150">
    <property type="entry name" value="Vaccinia Virus protein VP39"/>
    <property type="match status" value="1"/>
</dbReference>
<dbReference type="GO" id="GO:0160107">
    <property type="term" value="F:tRNA (adenine(58)-N1)-methyltransferase activity"/>
    <property type="evidence" value="ECO:0007669"/>
    <property type="project" value="UniProtKB-EC"/>
</dbReference>
<feature type="transmembrane region" description="Helical" evidence="13">
    <location>
        <begin position="171"/>
        <end position="190"/>
    </location>
</feature>
<evidence type="ECO:0000256" key="9">
    <source>
        <dbReference type="ARBA" id="ARBA00023078"/>
    </source>
</evidence>
<protein>
    <recommendedName>
        <fullName evidence="4">tRNA (adenine(58)-N(1))-methyltransferase</fullName>
        <ecNumber evidence="4">2.1.1.220</ecNumber>
    </recommendedName>
    <alternativeName>
        <fullName evidence="12">Photosystem II 12 kDa extrinsic protein</fullName>
    </alternativeName>
</protein>
<sequence>METQAVAAEPAPEGTREGDFVILWGSYTQVFGVVLKHGDITNNRFGNFHHDEIIGRPFGSKVRARKGGLWLALLRPTPEFITQSLTHRTQIVYHADISMLRCLLDARPGRVICEAGTGSGSVSSSLARALRPGRGGSTATARIDDCRPKFPALCLVEVAEAKALFRQTPSAMARFLLAALLFAPAAAYVVPGAGVSSTGRPAQPAPQMQLEQLEMEETETSGVFGVLATGFGVGALMGWLNSKRQQVAATAAAATVALAPGAAQAMVDYDGIKYLGGTDKVDINNANIQAYRQFPGMFPTVAGLIGTHGPYSQVSDIYNIPGMTDQLKNIAKKYEGNLVCLPASPAYFIDRINNGLYR</sequence>
<dbReference type="GO" id="GO:0009523">
    <property type="term" value="C:photosystem II"/>
    <property type="evidence" value="ECO:0007669"/>
    <property type="project" value="InterPro"/>
</dbReference>
<dbReference type="GO" id="GO:0019898">
    <property type="term" value="C:extrinsic component of membrane"/>
    <property type="evidence" value="ECO:0007669"/>
    <property type="project" value="InterPro"/>
</dbReference>
<dbReference type="Gene3D" id="1.10.150.320">
    <property type="entry name" value="Photosystem II 12 kDa extrinsic protein"/>
    <property type="match status" value="1"/>
</dbReference>
<dbReference type="PANTHER" id="PTHR12133">
    <property type="entry name" value="TRNA (ADENINE(58)-N(1))-METHYLTRANSFERASE"/>
    <property type="match status" value="1"/>
</dbReference>
<proteinExistence type="inferred from homology"/>
<evidence type="ECO:0000256" key="4">
    <source>
        <dbReference type="ARBA" id="ARBA00012796"/>
    </source>
</evidence>
<dbReference type="PROSITE" id="PS51620">
    <property type="entry name" value="SAM_TRM61"/>
    <property type="match status" value="1"/>
</dbReference>
<dbReference type="Gene3D" id="3.10.330.20">
    <property type="match status" value="1"/>
</dbReference>
<keyword evidence="9" id="KW-0793">Thylakoid</keyword>
<evidence type="ECO:0000256" key="11">
    <source>
        <dbReference type="ARBA" id="ARBA00023242"/>
    </source>
</evidence>
<dbReference type="SUPFAM" id="SSF81585">
    <property type="entry name" value="PsbU/PolX domain-like"/>
    <property type="match status" value="1"/>
</dbReference>
<keyword evidence="8" id="KW-0819">tRNA processing</keyword>
<keyword evidence="10 13" id="KW-0472">Membrane</keyword>
<evidence type="ECO:0000256" key="7">
    <source>
        <dbReference type="ARBA" id="ARBA00022691"/>
    </source>
</evidence>
<dbReference type="GO" id="GO:0030488">
    <property type="term" value="P:tRNA methylation"/>
    <property type="evidence" value="ECO:0007669"/>
    <property type="project" value="InterPro"/>
</dbReference>
<dbReference type="InterPro" id="IPR014816">
    <property type="entry name" value="tRNA_MeTrfase_Gcd14"/>
</dbReference>
<dbReference type="OrthoDB" id="443879at2759"/>
<evidence type="ECO:0000313" key="15">
    <source>
        <dbReference type="EMBL" id="OLQ02083.1"/>
    </source>
</evidence>
<evidence type="ECO:0000256" key="13">
    <source>
        <dbReference type="SAM" id="Phobius"/>
    </source>
</evidence>
<dbReference type="GO" id="GO:0005634">
    <property type="term" value="C:nucleus"/>
    <property type="evidence" value="ECO:0007669"/>
    <property type="project" value="UniProtKB-SubCell"/>
</dbReference>
<evidence type="ECO:0000256" key="10">
    <source>
        <dbReference type="ARBA" id="ARBA00023136"/>
    </source>
</evidence>
<comment type="caution">
    <text evidence="15">The sequence shown here is derived from an EMBL/GenBank/DDBJ whole genome shotgun (WGS) entry which is preliminary data.</text>
</comment>
<evidence type="ECO:0000256" key="6">
    <source>
        <dbReference type="ARBA" id="ARBA00022679"/>
    </source>
</evidence>
<keyword evidence="5" id="KW-0489">Methyltransferase</keyword>
<evidence type="ECO:0000256" key="8">
    <source>
        <dbReference type="ARBA" id="ARBA00022694"/>
    </source>
</evidence>
<dbReference type="Proteomes" id="UP000186817">
    <property type="component" value="Unassembled WGS sequence"/>
</dbReference>
<dbReference type="GO" id="GO:0042549">
    <property type="term" value="P:photosystem II stabilization"/>
    <property type="evidence" value="ECO:0007669"/>
    <property type="project" value="InterPro"/>
</dbReference>
<dbReference type="InterPro" id="IPR010527">
    <property type="entry name" value="PSII_PsbU"/>
</dbReference>
<dbReference type="SUPFAM" id="SSF53335">
    <property type="entry name" value="S-adenosyl-L-methionine-dependent methyltransferases"/>
    <property type="match status" value="1"/>
</dbReference>
<evidence type="ECO:0000256" key="2">
    <source>
        <dbReference type="ARBA" id="ARBA00004170"/>
    </source>
</evidence>
<feature type="domain" description="tRNA (adenine(58)-N(1))-methyltransferase catalytic subunit TRM61 C-terminal" evidence="14">
    <location>
        <begin position="70"/>
        <end position="132"/>
    </location>
</feature>
<keyword evidence="11" id="KW-0539">Nucleus</keyword>
<comment type="subcellular location">
    <subcellularLocation>
        <location evidence="2">Membrane</location>
        <topology evidence="2">Peripheral membrane protein</topology>
    </subcellularLocation>
    <subcellularLocation>
        <location evidence="1">Nucleus</location>
    </subcellularLocation>
</comment>
<dbReference type="PANTHER" id="PTHR12133:SF2">
    <property type="entry name" value="TRNA (ADENINE(58)-N(1))-METHYLTRANSFERASE CATALYTIC SUBUNIT TRMT61A"/>
    <property type="match status" value="1"/>
</dbReference>
<comment type="similarity">
    <text evidence="3">Belongs to the PsbU family.</text>
</comment>
<evidence type="ECO:0000256" key="1">
    <source>
        <dbReference type="ARBA" id="ARBA00004123"/>
    </source>
</evidence>
<dbReference type="Pfam" id="PF06514">
    <property type="entry name" value="PsbU"/>
    <property type="match status" value="1"/>
</dbReference>
<evidence type="ECO:0000256" key="5">
    <source>
        <dbReference type="ARBA" id="ARBA00022603"/>
    </source>
</evidence>
<dbReference type="Pfam" id="PF08704">
    <property type="entry name" value="GCD14"/>
    <property type="match status" value="1"/>
</dbReference>
<evidence type="ECO:0000256" key="12">
    <source>
        <dbReference type="ARBA" id="ARBA00043089"/>
    </source>
</evidence>
<dbReference type="AlphaFoldDB" id="A0A1Q9E3V8"/>
<evidence type="ECO:0000256" key="3">
    <source>
        <dbReference type="ARBA" id="ARBA00010827"/>
    </source>
</evidence>
<evidence type="ECO:0000259" key="14">
    <source>
        <dbReference type="Pfam" id="PF08704"/>
    </source>
</evidence>
<dbReference type="EC" id="2.1.1.220" evidence="4"/>
<name>A0A1Q9E3V8_SYMMI</name>
<keyword evidence="7" id="KW-0949">S-adenosyl-L-methionine</keyword>
<dbReference type="GO" id="GO:0015979">
    <property type="term" value="P:photosynthesis"/>
    <property type="evidence" value="ECO:0007669"/>
    <property type="project" value="InterPro"/>
</dbReference>
<keyword evidence="13" id="KW-0812">Transmembrane</keyword>
<organism evidence="15 16">
    <name type="scientific">Symbiodinium microadriaticum</name>
    <name type="common">Dinoflagellate</name>
    <name type="synonym">Zooxanthella microadriatica</name>
    <dbReference type="NCBI Taxonomy" id="2951"/>
    <lineage>
        <taxon>Eukaryota</taxon>
        <taxon>Sar</taxon>
        <taxon>Alveolata</taxon>
        <taxon>Dinophyceae</taxon>
        <taxon>Suessiales</taxon>
        <taxon>Symbiodiniaceae</taxon>
        <taxon>Symbiodinium</taxon>
    </lineage>
</organism>
<feature type="transmembrane region" description="Helical" evidence="13">
    <location>
        <begin position="222"/>
        <end position="240"/>
    </location>
</feature>
<keyword evidence="16" id="KW-1185">Reference proteome</keyword>
<keyword evidence="13" id="KW-1133">Transmembrane helix</keyword>
<dbReference type="GO" id="GO:0031515">
    <property type="term" value="C:tRNA (m1A) methyltransferase complex"/>
    <property type="evidence" value="ECO:0007669"/>
    <property type="project" value="InterPro"/>
</dbReference>
<dbReference type="EMBL" id="LSRX01000273">
    <property type="protein sequence ID" value="OLQ02083.1"/>
    <property type="molecule type" value="Genomic_DNA"/>
</dbReference>
<keyword evidence="6" id="KW-0808">Transferase</keyword>
<dbReference type="InterPro" id="IPR029063">
    <property type="entry name" value="SAM-dependent_MTases_sf"/>
</dbReference>
<dbReference type="InterPro" id="IPR049470">
    <property type="entry name" value="TRM61_C"/>
</dbReference>